<sequence length="164" mass="18597">MLPSTRRSGADVRGLTIIELVMTVAILGILASVVVPFSQMTVKRTKELELRRDLREIRTALDAYKKDYDELVKIKSLNKSGYPETLEKLVEGEDFGGASPLKKKYLRRVPQDPFNRPAHGEKPQWGLRSYADDPESRNWGGEDVFDVYSMSEATAIDGSNYKDW</sequence>
<evidence type="ECO:0000256" key="2">
    <source>
        <dbReference type="SAM" id="MobiDB-lite"/>
    </source>
</evidence>
<evidence type="ECO:0000256" key="1">
    <source>
        <dbReference type="ARBA" id="ARBA00022481"/>
    </source>
</evidence>
<reference evidence="4 5" key="1">
    <citation type="journal article" date="2015" name="Genome Announc.">
        <title>Complete Genome of Geobacter pickeringii G13T, a Metal-Reducing Isolate from Sedimentary Kaolin Deposits.</title>
        <authorList>
            <person name="Badalamenti J.P."/>
            <person name="Bond D.R."/>
        </authorList>
    </citation>
    <scope>NUCLEOTIDE SEQUENCE [LARGE SCALE GENOMIC DNA]</scope>
    <source>
        <strain evidence="4 5">G13</strain>
    </source>
</reference>
<accession>A0A0B5BK60</accession>
<name>A0A0B5BK60_9BACT</name>
<organism evidence="4 5">
    <name type="scientific">Geobacter pickeringii</name>
    <dbReference type="NCBI Taxonomy" id="345632"/>
    <lineage>
        <taxon>Bacteria</taxon>
        <taxon>Pseudomonadati</taxon>
        <taxon>Thermodesulfobacteriota</taxon>
        <taxon>Desulfuromonadia</taxon>
        <taxon>Geobacterales</taxon>
        <taxon>Geobacteraceae</taxon>
        <taxon>Geobacter</taxon>
    </lineage>
</organism>
<dbReference type="HOGENOM" id="CLU_091705_7_2_7"/>
<keyword evidence="3" id="KW-0812">Transmembrane</keyword>
<dbReference type="InterPro" id="IPR000983">
    <property type="entry name" value="Bac_GSPG_pilin"/>
</dbReference>
<feature type="region of interest" description="Disordered" evidence="2">
    <location>
        <begin position="111"/>
        <end position="137"/>
    </location>
</feature>
<dbReference type="STRING" id="345632.GPICK_07210"/>
<keyword evidence="3" id="KW-1133">Transmembrane helix</keyword>
<dbReference type="EMBL" id="CP009788">
    <property type="protein sequence ID" value="AJE04850.1"/>
    <property type="molecule type" value="Genomic_DNA"/>
</dbReference>
<dbReference type="AlphaFoldDB" id="A0A0B5BK60"/>
<evidence type="ECO:0000256" key="3">
    <source>
        <dbReference type="SAM" id="Phobius"/>
    </source>
</evidence>
<dbReference type="Gene3D" id="3.30.700.10">
    <property type="entry name" value="Glycoprotein, Type 4 Pilin"/>
    <property type="match status" value="1"/>
</dbReference>
<evidence type="ECO:0000313" key="4">
    <source>
        <dbReference type="EMBL" id="AJE04850.1"/>
    </source>
</evidence>
<dbReference type="NCBIfam" id="TIGR02532">
    <property type="entry name" value="IV_pilin_GFxxxE"/>
    <property type="match status" value="1"/>
</dbReference>
<dbReference type="SUPFAM" id="SSF54523">
    <property type="entry name" value="Pili subunits"/>
    <property type="match status" value="1"/>
</dbReference>
<dbReference type="Proteomes" id="UP000057609">
    <property type="component" value="Chromosome"/>
</dbReference>
<keyword evidence="5" id="KW-1185">Reference proteome</keyword>
<keyword evidence="1" id="KW-0488">Methylation</keyword>
<dbReference type="InterPro" id="IPR045584">
    <property type="entry name" value="Pilin-like"/>
</dbReference>
<gene>
    <name evidence="4" type="ORF">GPICK_07210</name>
</gene>
<evidence type="ECO:0000313" key="5">
    <source>
        <dbReference type="Proteomes" id="UP000057609"/>
    </source>
</evidence>
<keyword evidence="3" id="KW-0472">Membrane</keyword>
<dbReference type="PRINTS" id="PR00813">
    <property type="entry name" value="BCTERIALGSPG"/>
</dbReference>
<dbReference type="InterPro" id="IPR012902">
    <property type="entry name" value="N_methyl_site"/>
</dbReference>
<dbReference type="RefSeq" id="WP_039745457.1">
    <property type="nucleotide sequence ID" value="NZ_CP009788.1"/>
</dbReference>
<dbReference type="GO" id="GO:0015628">
    <property type="term" value="P:protein secretion by the type II secretion system"/>
    <property type="evidence" value="ECO:0007669"/>
    <property type="project" value="InterPro"/>
</dbReference>
<dbReference type="KEGG" id="gpi:GPICK_07210"/>
<protein>
    <submittedName>
        <fullName evidence="4">General secretion pathway protein GspG</fullName>
    </submittedName>
</protein>
<proteinExistence type="predicted"/>
<dbReference type="GO" id="GO:0015627">
    <property type="term" value="C:type II protein secretion system complex"/>
    <property type="evidence" value="ECO:0007669"/>
    <property type="project" value="InterPro"/>
</dbReference>
<feature type="transmembrane region" description="Helical" evidence="3">
    <location>
        <begin position="20"/>
        <end position="42"/>
    </location>
</feature>